<evidence type="ECO:0000313" key="1">
    <source>
        <dbReference type="EMBL" id="QJA91441.1"/>
    </source>
</evidence>
<organism evidence="1">
    <name type="scientific">viral metagenome</name>
    <dbReference type="NCBI Taxonomy" id="1070528"/>
    <lineage>
        <taxon>unclassified sequences</taxon>
        <taxon>metagenomes</taxon>
        <taxon>organismal metagenomes</taxon>
    </lineage>
</organism>
<sequence length="215" mass="25619">MDDDVKERLRILLDDLHRKNMREWIKMARQRKGGRYICPFPTYRVERTTGKCEAIIRNICLSHLDTYEVCKLIFEDEYNEYKKKKPQCCPCNMLRVMDVADRAEKILNEIEGKIMNDLKKFPMLIKLTGQEFMDTGGGRFQLSDTPKKKFHKDLLEKFKKAELALKSMNIPENEDLWDWYMNNRLNFPGEVYSPIEEAMQILIEEIDFEEYGIIT</sequence>
<protein>
    <submittedName>
        <fullName evidence="1">Uncharacterized protein</fullName>
    </submittedName>
</protein>
<dbReference type="EMBL" id="MT142988">
    <property type="protein sequence ID" value="QJA91441.1"/>
    <property type="molecule type" value="Genomic_DNA"/>
</dbReference>
<proteinExistence type="predicted"/>
<gene>
    <name evidence="1" type="ORF">MM415B03362_0005</name>
</gene>
<reference evidence="1" key="1">
    <citation type="submission" date="2020-03" db="EMBL/GenBank/DDBJ databases">
        <title>The deep terrestrial virosphere.</title>
        <authorList>
            <person name="Holmfeldt K."/>
            <person name="Nilsson E."/>
            <person name="Simone D."/>
            <person name="Lopez-Fernandez M."/>
            <person name="Wu X."/>
            <person name="de Brujin I."/>
            <person name="Lundin D."/>
            <person name="Andersson A."/>
            <person name="Bertilsson S."/>
            <person name="Dopson M."/>
        </authorList>
    </citation>
    <scope>NUCLEOTIDE SEQUENCE</scope>
    <source>
        <strain evidence="1">MM415B03362</strain>
    </source>
</reference>
<accession>A0A6M3LE36</accession>
<dbReference type="AlphaFoldDB" id="A0A6M3LE36"/>
<name>A0A6M3LE36_9ZZZZ</name>